<dbReference type="InterPro" id="IPR017853">
    <property type="entry name" value="GH"/>
</dbReference>
<proteinExistence type="inferred from homology"/>
<sequence>MHIPNNFMIGTSSSAWQIEGTAGKKSGQESWAELFYQSDPTRWHDQIGPEIASDFYHHYKEDIQTMADAGMNTFRFTIQWSRLMKDPFQAEPDQDGVSFYKDVIHTIKACGMRPIISLEHWDIPAVFFKKYEGWVSRELVGLYIRYVEKALDLFHEDVELWFAFTEPNIPIDNGYIKKIWYPFVHDPKKAYQAHFHKILATAKAVHVAKKYPHIKMGAMVHMTPIYAASNEIRDCQAAYYADLFEVRLYLDAYLKGEIPAEIFTELEKNQCLFAYDSNDLKEICDNPVDILGIDYYFPIRVKARESEYTGPFSPKKYYEDYLWPQREFNADRGWEIYPQAILDIGMRIKNDYGNKDWFISENGIGIENEGRFRNAEGQIEDTYRIDFIKRHLQYTLQAKEAGCACHGYLIWSFVDNLSAINAFKNRYGLLELDLSSRKRIPKRSLLWLQEILKKREI</sequence>
<dbReference type="PRINTS" id="PR00131">
    <property type="entry name" value="GLHYDRLASE1"/>
</dbReference>
<organism evidence="2 3">
    <name type="scientific">Faecalicoccus acidiformans</name>
    <dbReference type="NCBI Taxonomy" id="915173"/>
    <lineage>
        <taxon>Bacteria</taxon>
        <taxon>Bacillati</taxon>
        <taxon>Bacillota</taxon>
        <taxon>Erysipelotrichia</taxon>
        <taxon>Erysipelotrichales</taxon>
        <taxon>Erysipelotrichaceae</taxon>
        <taxon>Faecalicoccus</taxon>
    </lineage>
</organism>
<gene>
    <name evidence="2" type="ORF">HNQ43_001025</name>
</gene>
<dbReference type="EMBL" id="JACHHD010000008">
    <property type="protein sequence ID" value="MBB5184978.1"/>
    <property type="molecule type" value="Genomic_DNA"/>
</dbReference>
<dbReference type="GO" id="GO:0016052">
    <property type="term" value="P:carbohydrate catabolic process"/>
    <property type="evidence" value="ECO:0007669"/>
    <property type="project" value="TreeGrafter"/>
</dbReference>
<keyword evidence="2" id="KW-0378">Hydrolase</keyword>
<keyword evidence="2" id="KW-0326">Glycosidase</keyword>
<accession>A0A7W8D0I3</accession>
<dbReference type="PANTHER" id="PTHR10353:SF139">
    <property type="entry name" value="6-PHOSPHO-BETA-GLUCOSIDASE GMUD"/>
    <property type="match status" value="1"/>
</dbReference>
<dbReference type="EC" id="3.2.1.21" evidence="2"/>
<dbReference type="PANTHER" id="PTHR10353">
    <property type="entry name" value="GLYCOSYL HYDROLASE"/>
    <property type="match status" value="1"/>
</dbReference>
<evidence type="ECO:0000256" key="1">
    <source>
        <dbReference type="RuleBase" id="RU003690"/>
    </source>
</evidence>
<dbReference type="AlphaFoldDB" id="A0A7W8D0I3"/>
<dbReference type="InterPro" id="IPR001360">
    <property type="entry name" value="Glyco_hydro_1"/>
</dbReference>
<name>A0A7W8D0I3_9FIRM</name>
<comment type="caution">
    <text evidence="2">The sequence shown here is derived from an EMBL/GenBank/DDBJ whole genome shotgun (WGS) entry which is preliminary data.</text>
</comment>
<dbReference type="Gene3D" id="3.20.20.80">
    <property type="entry name" value="Glycosidases"/>
    <property type="match status" value="1"/>
</dbReference>
<dbReference type="GO" id="GO:0008422">
    <property type="term" value="F:beta-glucosidase activity"/>
    <property type="evidence" value="ECO:0007669"/>
    <property type="project" value="UniProtKB-EC"/>
</dbReference>
<protein>
    <submittedName>
        <fullName evidence="2">Beta-glucosidase</fullName>
        <ecNumber evidence="2">3.2.1.21</ecNumber>
    </submittedName>
</protein>
<evidence type="ECO:0000313" key="2">
    <source>
        <dbReference type="EMBL" id="MBB5184978.1"/>
    </source>
</evidence>
<dbReference type="Pfam" id="PF00232">
    <property type="entry name" value="Glyco_hydro_1"/>
    <property type="match status" value="1"/>
</dbReference>
<dbReference type="Proteomes" id="UP000521313">
    <property type="component" value="Unassembled WGS sequence"/>
</dbReference>
<dbReference type="GO" id="GO:0005829">
    <property type="term" value="C:cytosol"/>
    <property type="evidence" value="ECO:0007669"/>
    <property type="project" value="TreeGrafter"/>
</dbReference>
<dbReference type="RefSeq" id="WP_183375430.1">
    <property type="nucleotide sequence ID" value="NZ_JACHHD010000008.1"/>
</dbReference>
<evidence type="ECO:0000313" key="3">
    <source>
        <dbReference type="Proteomes" id="UP000521313"/>
    </source>
</evidence>
<reference evidence="2 3" key="1">
    <citation type="submission" date="2020-08" db="EMBL/GenBank/DDBJ databases">
        <title>Genomic Encyclopedia of Type Strains, Phase IV (KMG-IV): sequencing the most valuable type-strain genomes for metagenomic binning, comparative biology and taxonomic classification.</title>
        <authorList>
            <person name="Goeker M."/>
        </authorList>
    </citation>
    <scope>NUCLEOTIDE SEQUENCE [LARGE SCALE GENOMIC DNA]</scope>
    <source>
        <strain evidence="2 3">DSM 26963</strain>
    </source>
</reference>
<dbReference type="SUPFAM" id="SSF51445">
    <property type="entry name" value="(Trans)glycosidases"/>
    <property type="match status" value="1"/>
</dbReference>
<comment type="similarity">
    <text evidence="1">Belongs to the glycosyl hydrolase 1 family.</text>
</comment>